<evidence type="ECO:0000313" key="1">
    <source>
        <dbReference type="EMBL" id="AVH79645.1"/>
    </source>
</evidence>
<accession>A0A2P0ZGR7</accession>
<name>A0A2P0ZGR7_NOSS8</name>
<dbReference type="EMBL" id="MG373778">
    <property type="protein sequence ID" value="AVH79645.1"/>
    <property type="molecule type" value="Genomic_DNA"/>
</dbReference>
<dbReference type="AlphaFoldDB" id="A0A2P0ZGR7"/>
<reference evidence="1" key="1">
    <citation type="journal article" date="2018" name="Science">
        <title>Natural noncanonical protein splicing yields products with diverse ?-amino acid residues.</title>
        <authorList>
            <person name="Morinaka B.I."/>
            <person name="Lakis E."/>
            <person name="Verest M."/>
            <person name="Helf M.J."/>
            <person name="Scalvenzi T."/>
            <person name="Vagstad A.L."/>
            <person name="Sims J."/>
            <person name="Sunagawa S."/>
            <person name="Gugger M."/>
            <person name="Piel J."/>
        </authorList>
    </citation>
    <scope>NUCLEOTIDE SEQUENCE</scope>
    <source>
        <strain evidence="1">PCC 8009</strain>
    </source>
</reference>
<proteinExistence type="predicted"/>
<organism evidence="1">
    <name type="scientific">Nostoc sp. (strain PCC 8009)</name>
    <dbReference type="NCBI Taxonomy" id="29413"/>
    <lineage>
        <taxon>Bacteria</taxon>
        <taxon>Bacillati</taxon>
        <taxon>Cyanobacteriota</taxon>
        <taxon>Cyanophyceae</taxon>
        <taxon>Nostocales</taxon>
        <taxon>Nostocaceae</taxon>
        <taxon>Nostoc</taxon>
    </lineage>
</organism>
<protein>
    <submittedName>
        <fullName evidence="1">Uncharacterized protein</fullName>
    </submittedName>
</protein>
<sequence length="52" mass="5867">MKDNSLEIVTNLCQEPLLPRSAWNSKVTYLKAVFKAKKALDIAENEAGFVRD</sequence>